<reference evidence="2 3" key="1">
    <citation type="submission" date="2018-06" db="EMBL/GenBank/DDBJ databases">
        <title>A transcriptomic atlas of mushroom development highlights an independent origin of complex multicellularity.</title>
        <authorList>
            <consortium name="DOE Joint Genome Institute"/>
            <person name="Krizsan K."/>
            <person name="Almasi E."/>
            <person name="Merenyi Z."/>
            <person name="Sahu N."/>
            <person name="Viragh M."/>
            <person name="Koszo T."/>
            <person name="Mondo S."/>
            <person name="Kiss B."/>
            <person name="Balint B."/>
            <person name="Kues U."/>
            <person name="Barry K."/>
            <person name="Hegedus J.C."/>
            <person name="Henrissat B."/>
            <person name="Johnson J."/>
            <person name="Lipzen A."/>
            <person name="Ohm R."/>
            <person name="Nagy I."/>
            <person name="Pangilinan J."/>
            <person name="Yan J."/>
            <person name="Xiong Y."/>
            <person name="Grigoriev I.V."/>
            <person name="Hibbett D.S."/>
            <person name="Nagy L.G."/>
        </authorList>
    </citation>
    <scope>NUCLEOTIDE SEQUENCE [LARGE SCALE GENOMIC DNA]</scope>
    <source>
        <strain evidence="2 3">SZMC22713</strain>
    </source>
</reference>
<accession>A0A4Y7PS11</accession>
<dbReference type="Proteomes" id="UP000294933">
    <property type="component" value="Unassembled WGS sequence"/>
</dbReference>
<dbReference type="SUPFAM" id="SSF47954">
    <property type="entry name" value="Cyclin-like"/>
    <property type="match status" value="1"/>
</dbReference>
<feature type="compositionally biased region" description="Low complexity" evidence="1">
    <location>
        <begin position="118"/>
        <end position="127"/>
    </location>
</feature>
<dbReference type="InterPro" id="IPR036915">
    <property type="entry name" value="Cyclin-like_sf"/>
</dbReference>
<organism evidence="2 3">
    <name type="scientific">Rickenella mellea</name>
    <dbReference type="NCBI Taxonomy" id="50990"/>
    <lineage>
        <taxon>Eukaryota</taxon>
        <taxon>Fungi</taxon>
        <taxon>Dikarya</taxon>
        <taxon>Basidiomycota</taxon>
        <taxon>Agaricomycotina</taxon>
        <taxon>Agaricomycetes</taxon>
        <taxon>Hymenochaetales</taxon>
        <taxon>Rickenellaceae</taxon>
        <taxon>Rickenella</taxon>
    </lineage>
</organism>
<evidence type="ECO:0000313" key="3">
    <source>
        <dbReference type="Proteomes" id="UP000294933"/>
    </source>
</evidence>
<gene>
    <name evidence="2" type="ORF">BD410DRAFT_843054</name>
</gene>
<dbReference type="OrthoDB" id="3250555at2759"/>
<sequence>MNDFSDSIMAAKQSPHPPDDHARSAIHRSPDNDALTWLYAPWTNRVFFEFLSVPSSTFDPVKHHGRAALVNEGYGSDDRSYATTSVCSGGAVSYGSIAFAEQGIVPVSSTPDFSKANSTSSHTTSSAPPTPSHLEFTQHLDAKLFRLLEIRQQHGLEGQDRVPEDVQWINDYPSSQYSNSSSDCETNPFSPYNADRSHTIASNDSSRSSGTPLLAVSPTTVLKRKRSSSCTPGLGDGADAEATDVDSDNETTYQDLPLDSHPLVSAVSNDRPHKKSKTSLKAQTSFNYQTTEPASARRAKSLNSSVHSSFESPSSLVTTVPVTPIRRPGFHLILDLPIIAPPCYAFIPRPPLSVEDIAEERIKVLLGREAAQRREDGFGTGYLQVQAPTYGIESAFRARVVKWLLTVVPPKKLRLHELRAHLLNCQETRFHAVTLFSRYFLMVGDGMPLPNKRETPLMRLGRERITWDVAVSCLAIAVKFHHDFLHPLSPIYEYDFLAMAPHPMSHDDFEISQKDVLEALKYEIRGTTPEPYIQELWACLPTMRHLLNFEDEIDMLRFPVSVLTAVSIVEGAIEALITKYELDMERKHLEVTPDDEIRHTNTAHRAVQPIIADFKDVLHITQDELRSCRHWMCSLSEYE</sequence>
<feature type="region of interest" description="Disordered" evidence="1">
    <location>
        <begin position="1"/>
        <end position="27"/>
    </location>
</feature>
<dbReference type="STRING" id="50990.A0A4Y7PS11"/>
<evidence type="ECO:0000313" key="2">
    <source>
        <dbReference type="EMBL" id="TDL18217.1"/>
    </source>
</evidence>
<feature type="region of interest" description="Disordered" evidence="1">
    <location>
        <begin position="173"/>
        <end position="300"/>
    </location>
</feature>
<feature type="compositionally biased region" description="Basic and acidic residues" evidence="1">
    <location>
        <begin position="17"/>
        <end position="27"/>
    </location>
</feature>
<feature type="compositionally biased region" description="Polar residues" evidence="1">
    <location>
        <begin position="279"/>
        <end position="293"/>
    </location>
</feature>
<dbReference type="AlphaFoldDB" id="A0A4Y7PS11"/>
<dbReference type="VEuPathDB" id="FungiDB:BD410DRAFT_843054"/>
<protein>
    <submittedName>
        <fullName evidence="2">Uncharacterized protein</fullName>
    </submittedName>
</protein>
<dbReference type="EMBL" id="ML170211">
    <property type="protein sequence ID" value="TDL18217.1"/>
    <property type="molecule type" value="Genomic_DNA"/>
</dbReference>
<feature type="region of interest" description="Disordered" evidence="1">
    <location>
        <begin position="111"/>
        <end position="133"/>
    </location>
</feature>
<proteinExistence type="predicted"/>
<keyword evidence="3" id="KW-1185">Reference proteome</keyword>
<evidence type="ECO:0000256" key="1">
    <source>
        <dbReference type="SAM" id="MobiDB-lite"/>
    </source>
</evidence>
<feature type="compositionally biased region" description="Acidic residues" evidence="1">
    <location>
        <begin position="238"/>
        <end position="249"/>
    </location>
</feature>
<name>A0A4Y7PS11_9AGAM</name>
<feature type="compositionally biased region" description="Polar residues" evidence="1">
    <location>
        <begin position="199"/>
        <end position="211"/>
    </location>
</feature>
<dbReference type="Gene3D" id="1.10.472.10">
    <property type="entry name" value="Cyclin-like"/>
    <property type="match status" value="1"/>
</dbReference>